<dbReference type="InterPro" id="IPR038499">
    <property type="entry name" value="BRO1_sf"/>
</dbReference>
<evidence type="ECO:0000259" key="4">
    <source>
        <dbReference type="PROSITE" id="PS51180"/>
    </source>
</evidence>
<dbReference type="AlphaFoldDB" id="A0A1Y2BLF1"/>
<dbReference type="InterPro" id="IPR037505">
    <property type="entry name" value="pH-resp_palC"/>
</dbReference>
<dbReference type="Pfam" id="PF03097">
    <property type="entry name" value="BRO1"/>
    <property type="match status" value="1"/>
</dbReference>
<comment type="similarity">
    <text evidence="1">Belongs to the palC family.</text>
</comment>
<accession>A0A1Y2BLF1</accession>
<feature type="domain" description="BRO1" evidence="4">
    <location>
        <begin position="2"/>
        <end position="430"/>
    </location>
</feature>
<dbReference type="SMART" id="SM01041">
    <property type="entry name" value="BRO1"/>
    <property type="match status" value="1"/>
</dbReference>
<evidence type="ECO:0000256" key="2">
    <source>
        <dbReference type="ARBA" id="ARBA00022193"/>
    </source>
</evidence>
<feature type="region of interest" description="Disordered" evidence="3">
    <location>
        <begin position="424"/>
        <end position="454"/>
    </location>
</feature>
<dbReference type="InParanoid" id="A0A1Y2BLF1"/>
<dbReference type="PANTHER" id="PTHR40463:SF1">
    <property type="entry name" value="PH-RESPONSE REGULATOR PROTEIN PALC"/>
    <property type="match status" value="1"/>
</dbReference>
<dbReference type="GO" id="GO:0071467">
    <property type="term" value="P:cellular response to pH"/>
    <property type="evidence" value="ECO:0007669"/>
    <property type="project" value="InterPro"/>
</dbReference>
<evidence type="ECO:0000313" key="5">
    <source>
        <dbReference type="EMBL" id="ORY35594.1"/>
    </source>
</evidence>
<keyword evidence="6" id="KW-1185">Reference proteome</keyword>
<dbReference type="EMBL" id="MCFC01000001">
    <property type="protein sequence ID" value="ORY35594.1"/>
    <property type="molecule type" value="Genomic_DNA"/>
</dbReference>
<proteinExistence type="inferred from homology"/>
<gene>
    <name evidence="5" type="ORF">BCR39DRAFT_461419</name>
</gene>
<dbReference type="GO" id="GO:0005886">
    <property type="term" value="C:plasma membrane"/>
    <property type="evidence" value="ECO:0007669"/>
    <property type="project" value="TreeGrafter"/>
</dbReference>
<organism evidence="5 6">
    <name type="scientific">Naematelia encephala</name>
    <dbReference type="NCBI Taxonomy" id="71784"/>
    <lineage>
        <taxon>Eukaryota</taxon>
        <taxon>Fungi</taxon>
        <taxon>Dikarya</taxon>
        <taxon>Basidiomycota</taxon>
        <taxon>Agaricomycotina</taxon>
        <taxon>Tremellomycetes</taxon>
        <taxon>Tremellales</taxon>
        <taxon>Naemateliaceae</taxon>
        <taxon>Naematelia</taxon>
    </lineage>
</organism>
<dbReference type="Proteomes" id="UP000193986">
    <property type="component" value="Unassembled WGS sequence"/>
</dbReference>
<evidence type="ECO:0000256" key="1">
    <source>
        <dbReference type="ARBA" id="ARBA00010997"/>
    </source>
</evidence>
<evidence type="ECO:0000313" key="6">
    <source>
        <dbReference type="Proteomes" id="UP000193986"/>
    </source>
</evidence>
<evidence type="ECO:0000256" key="3">
    <source>
        <dbReference type="SAM" id="MobiDB-lite"/>
    </source>
</evidence>
<reference evidence="5 6" key="1">
    <citation type="submission" date="2016-07" db="EMBL/GenBank/DDBJ databases">
        <title>Pervasive Adenine N6-methylation of Active Genes in Fungi.</title>
        <authorList>
            <consortium name="DOE Joint Genome Institute"/>
            <person name="Mondo S.J."/>
            <person name="Dannebaum R.O."/>
            <person name="Kuo R.C."/>
            <person name="Labutti K."/>
            <person name="Haridas S."/>
            <person name="Kuo A."/>
            <person name="Salamov A."/>
            <person name="Ahrendt S.R."/>
            <person name="Lipzen A."/>
            <person name="Sullivan W."/>
            <person name="Andreopoulos W.B."/>
            <person name="Clum A."/>
            <person name="Lindquist E."/>
            <person name="Daum C."/>
            <person name="Ramamoorthy G.K."/>
            <person name="Gryganskyi A."/>
            <person name="Culley D."/>
            <person name="Magnuson J.K."/>
            <person name="James T.Y."/>
            <person name="O'Malley M.A."/>
            <person name="Stajich J.E."/>
            <person name="Spatafora J.W."/>
            <person name="Visel A."/>
            <person name="Grigoriev I.V."/>
        </authorList>
    </citation>
    <scope>NUCLEOTIDE SEQUENCE [LARGE SCALE GENOMIC DNA]</scope>
    <source>
        <strain evidence="5 6">68-887.2</strain>
    </source>
</reference>
<dbReference type="OrthoDB" id="10266451at2759"/>
<dbReference type="Gene3D" id="1.25.40.280">
    <property type="entry name" value="alix/aip1 like domains"/>
    <property type="match status" value="1"/>
</dbReference>
<name>A0A1Y2BLF1_9TREE</name>
<sequence>MPPLLFPLPTTSILTFSAILVDPSSSHTTALADATAARTKLFLALKAEGSALAVVDAVQGYLPTLRGIIECLDSDELLLKGDPTFPWRSPLTHYTSTAPLLPLPSIHSEYLFVVLTYILALSNYAHSILASLPTFDQGSRSSITTEDEKKTTAGLARAVDLLCQAAGIAQWAAENVMPLVEPVRVAAGGRAGKNKWPVEAGSEAFRGLAEDVRTLLADAHVTAIRKLLLPVLSHTLFAPPGPPLPTNHPSASLLAKLYLHISTLYTSARATFKLPSRQLLKSSDKAAEPDNVEGEVIAPFKRYLRKESQLAEALAHKWLGVDAGENSKGSRIGEAVAWTRDAQTRLSEMEDGAVREKMKALGLGKGNERKKEERKARKGRVERELEDVQAWVRVYTRMNDTVSFQPIPAVASLNVPSGRPIFTAKAFVPPPPKLGTTRTSDPSDDSYAGQGNYY</sequence>
<dbReference type="InterPro" id="IPR004328">
    <property type="entry name" value="BRO1_dom"/>
</dbReference>
<protein>
    <recommendedName>
        <fullName evidence="2">pH-response regulator protein palC</fullName>
    </recommendedName>
</protein>
<dbReference type="STRING" id="71784.A0A1Y2BLF1"/>
<dbReference type="PROSITE" id="PS51180">
    <property type="entry name" value="BRO1"/>
    <property type="match status" value="1"/>
</dbReference>
<comment type="caution">
    <text evidence="5">The sequence shown here is derived from an EMBL/GenBank/DDBJ whole genome shotgun (WGS) entry which is preliminary data.</text>
</comment>
<dbReference type="PANTHER" id="PTHR40463">
    <property type="entry name" value="PH-RESPONSE REGULATOR PROTEIN PALC"/>
    <property type="match status" value="1"/>
</dbReference>